<proteinExistence type="predicted"/>
<dbReference type="Proteomes" id="UP000320176">
    <property type="component" value="Unassembled WGS sequence"/>
</dbReference>
<keyword evidence="3" id="KW-1185">Reference proteome</keyword>
<protein>
    <recommendedName>
        <fullName evidence="4">RNA polymerase sigma factor</fullName>
    </recommendedName>
</protein>
<dbReference type="EMBL" id="SJPN01000004">
    <property type="protein sequence ID" value="TWU02535.1"/>
    <property type="molecule type" value="Genomic_DNA"/>
</dbReference>
<comment type="caution">
    <text evidence="2">The sequence shown here is derived from an EMBL/GenBank/DDBJ whole genome shotgun (WGS) entry which is preliminary data.</text>
</comment>
<organism evidence="2 3">
    <name type="scientific">Stieleria varia</name>
    <dbReference type="NCBI Taxonomy" id="2528005"/>
    <lineage>
        <taxon>Bacteria</taxon>
        <taxon>Pseudomonadati</taxon>
        <taxon>Planctomycetota</taxon>
        <taxon>Planctomycetia</taxon>
        <taxon>Pirellulales</taxon>
        <taxon>Pirellulaceae</taxon>
        <taxon>Stieleria</taxon>
    </lineage>
</organism>
<gene>
    <name evidence="2" type="ORF">Pla52n_35850</name>
</gene>
<evidence type="ECO:0008006" key="4">
    <source>
        <dbReference type="Google" id="ProtNLM"/>
    </source>
</evidence>
<dbReference type="AlphaFoldDB" id="A0A5C6ARF0"/>
<feature type="region of interest" description="Disordered" evidence="1">
    <location>
        <begin position="1"/>
        <end position="21"/>
    </location>
</feature>
<reference evidence="2 3" key="1">
    <citation type="submission" date="2019-02" db="EMBL/GenBank/DDBJ databases">
        <title>Deep-cultivation of Planctomycetes and their phenomic and genomic characterization uncovers novel biology.</title>
        <authorList>
            <person name="Wiegand S."/>
            <person name="Jogler M."/>
            <person name="Boedeker C."/>
            <person name="Pinto D."/>
            <person name="Vollmers J."/>
            <person name="Rivas-Marin E."/>
            <person name="Kohn T."/>
            <person name="Peeters S.H."/>
            <person name="Heuer A."/>
            <person name="Rast P."/>
            <person name="Oberbeckmann S."/>
            <person name="Bunk B."/>
            <person name="Jeske O."/>
            <person name="Meyerdierks A."/>
            <person name="Storesund J.E."/>
            <person name="Kallscheuer N."/>
            <person name="Luecker S."/>
            <person name="Lage O.M."/>
            <person name="Pohl T."/>
            <person name="Merkel B.J."/>
            <person name="Hornburger P."/>
            <person name="Mueller R.-W."/>
            <person name="Bruemmer F."/>
            <person name="Labrenz M."/>
            <person name="Spormann A.M."/>
            <person name="Op Den Camp H."/>
            <person name="Overmann J."/>
            <person name="Amann R."/>
            <person name="Jetten M.S.M."/>
            <person name="Mascher T."/>
            <person name="Medema M.H."/>
            <person name="Devos D.P."/>
            <person name="Kaster A.-K."/>
            <person name="Ovreas L."/>
            <person name="Rohde M."/>
            <person name="Galperin M.Y."/>
            <person name="Jogler C."/>
        </authorList>
    </citation>
    <scope>NUCLEOTIDE SEQUENCE [LARGE SCALE GENOMIC DNA]</scope>
    <source>
        <strain evidence="2 3">Pla52n</strain>
    </source>
</reference>
<name>A0A5C6ARF0_9BACT</name>
<accession>A0A5C6ARF0</accession>
<evidence type="ECO:0000313" key="2">
    <source>
        <dbReference type="EMBL" id="TWU02535.1"/>
    </source>
</evidence>
<evidence type="ECO:0000313" key="3">
    <source>
        <dbReference type="Proteomes" id="UP000320176"/>
    </source>
</evidence>
<sequence length="193" mass="22344">MIGQRLEDRLSESRERRMMSGATRKEDARGYLMFLADDFWHWSLPGRGEMWWVVEEVLRDAESGEIEWSDRAEELVTHQLRILLGESLARRTDVQVSVAQAKLNSISDSMENFLRHHLPSQSQQAVTLSQLSQLGNAIASLESEIQRVFIEHYLLGTSIDQLAFDTRRSQGEILRLLKRGMNEVGKHRHDRTE</sequence>
<evidence type="ECO:0000256" key="1">
    <source>
        <dbReference type="SAM" id="MobiDB-lite"/>
    </source>
</evidence>